<feature type="compositionally biased region" description="Low complexity" evidence="1">
    <location>
        <begin position="12"/>
        <end position="27"/>
    </location>
</feature>
<name>A0A1A6GUP9_NEOLE</name>
<feature type="region of interest" description="Disordered" evidence="1">
    <location>
        <begin position="50"/>
        <end position="85"/>
    </location>
</feature>
<feature type="non-terminal residue" evidence="2">
    <location>
        <position position="1"/>
    </location>
</feature>
<comment type="caution">
    <text evidence="2">The sequence shown here is derived from an EMBL/GenBank/DDBJ whole genome shotgun (WGS) entry which is preliminary data.</text>
</comment>
<protein>
    <submittedName>
        <fullName evidence="2">Uncharacterized protein</fullName>
    </submittedName>
</protein>
<feature type="region of interest" description="Disordered" evidence="1">
    <location>
        <begin position="1"/>
        <end position="33"/>
    </location>
</feature>
<accession>A0A1A6GUP9</accession>
<dbReference type="AlphaFoldDB" id="A0A1A6GUP9"/>
<reference evidence="2 3" key="1">
    <citation type="submission" date="2016-06" db="EMBL/GenBank/DDBJ databases">
        <title>The Draft Genome Sequence and Annotation of the Desert Woodrat Neotoma lepida.</title>
        <authorList>
            <person name="Campbell M."/>
            <person name="Oakeson K.F."/>
            <person name="Yandell M."/>
            <person name="Halpert J.R."/>
            <person name="Dearing D."/>
        </authorList>
    </citation>
    <scope>NUCLEOTIDE SEQUENCE [LARGE SCALE GENOMIC DNA]</scope>
    <source>
        <strain evidence="2">417</strain>
        <tissue evidence="2">Liver</tissue>
    </source>
</reference>
<evidence type="ECO:0000313" key="3">
    <source>
        <dbReference type="Proteomes" id="UP000092124"/>
    </source>
</evidence>
<organism evidence="2 3">
    <name type="scientific">Neotoma lepida</name>
    <name type="common">Desert woodrat</name>
    <dbReference type="NCBI Taxonomy" id="56216"/>
    <lineage>
        <taxon>Eukaryota</taxon>
        <taxon>Metazoa</taxon>
        <taxon>Chordata</taxon>
        <taxon>Craniata</taxon>
        <taxon>Vertebrata</taxon>
        <taxon>Euteleostomi</taxon>
        <taxon>Mammalia</taxon>
        <taxon>Eutheria</taxon>
        <taxon>Euarchontoglires</taxon>
        <taxon>Glires</taxon>
        <taxon>Rodentia</taxon>
        <taxon>Myomorpha</taxon>
        <taxon>Muroidea</taxon>
        <taxon>Cricetidae</taxon>
        <taxon>Neotominae</taxon>
        <taxon>Neotoma</taxon>
    </lineage>
</organism>
<proteinExistence type="predicted"/>
<gene>
    <name evidence="2" type="ORF">A6R68_01397</name>
</gene>
<feature type="non-terminal residue" evidence="2">
    <location>
        <position position="188"/>
    </location>
</feature>
<sequence length="188" mass="19919">PRPAAQPPGLGPPAAARAPSLPSLPAGGALRSPSALRRCAHPLPAERCSLGPQSVTCSARRARAGTDRQTDTPASQQAGAPGPQVRSHGLAFAVQMHTLAKSSPGLGGSLVPVHVGVSARAHLRMRTRVSRGPAGGLPLLRWWRPLRRLARLRERLMKDFIECEDREQRQKAEGGGCSLCSRGGMRKC</sequence>
<evidence type="ECO:0000256" key="1">
    <source>
        <dbReference type="SAM" id="MobiDB-lite"/>
    </source>
</evidence>
<feature type="compositionally biased region" description="Pro residues" evidence="1">
    <location>
        <begin position="1"/>
        <end position="11"/>
    </location>
</feature>
<keyword evidence="3" id="KW-1185">Reference proteome</keyword>
<evidence type="ECO:0000313" key="2">
    <source>
        <dbReference type="EMBL" id="OBS70063.1"/>
    </source>
</evidence>
<dbReference type="EMBL" id="LZPO01066455">
    <property type="protein sequence ID" value="OBS70063.1"/>
    <property type="molecule type" value="Genomic_DNA"/>
</dbReference>
<dbReference type="Proteomes" id="UP000092124">
    <property type="component" value="Unassembled WGS sequence"/>
</dbReference>